<feature type="coiled-coil region" evidence="1">
    <location>
        <begin position="708"/>
        <end position="739"/>
    </location>
</feature>
<feature type="coiled-coil region" evidence="1">
    <location>
        <begin position="276"/>
        <end position="317"/>
    </location>
</feature>
<dbReference type="Proteomes" id="UP001162164">
    <property type="component" value="Unassembled WGS sequence"/>
</dbReference>
<evidence type="ECO:0000256" key="1">
    <source>
        <dbReference type="SAM" id="Coils"/>
    </source>
</evidence>
<feature type="compositionally biased region" description="Low complexity" evidence="2">
    <location>
        <begin position="820"/>
        <end position="837"/>
    </location>
</feature>
<gene>
    <name evidence="3" type="ORF">NQ317_004927</name>
</gene>
<keyword evidence="1" id="KW-0175">Coiled coil</keyword>
<feature type="coiled-coil region" evidence="1">
    <location>
        <begin position="584"/>
        <end position="622"/>
    </location>
</feature>
<evidence type="ECO:0000256" key="2">
    <source>
        <dbReference type="SAM" id="MobiDB-lite"/>
    </source>
</evidence>
<evidence type="ECO:0000313" key="3">
    <source>
        <dbReference type="EMBL" id="KAJ8981747.1"/>
    </source>
</evidence>
<dbReference type="EMBL" id="JAPWTJ010000167">
    <property type="protein sequence ID" value="KAJ8981747.1"/>
    <property type="molecule type" value="Genomic_DNA"/>
</dbReference>
<protein>
    <submittedName>
        <fullName evidence="3">Uncharacterized protein</fullName>
    </submittedName>
</protein>
<feature type="region of interest" description="Disordered" evidence="2">
    <location>
        <begin position="332"/>
        <end position="353"/>
    </location>
</feature>
<evidence type="ECO:0000313" key="4">
    <source>
        <dbReference type="Proteomes" id="UP001162164"/>
    </source>
</evidence>
<comment type="caution">
    <text evidence="3">The sequence shown here is derived from an EMBL/GenBank/DDBJ whole genome shotgun (WGS) entry which is preliminary data.</text>
</comment>
<organism evidence="3 4">
    <name type="scientific">Molorchus minor</name>
    <dbReference type="NCBI Taxonomy" id="1323400"/>
    <lineage>
        <taxon>Eukaryota</taxon>
        <taxon>Metazoa</taxon>
        <taxon>Ecdysozoa</taxon>
        <taxon>Arthropoda</taxon>
        <taxon>Hexapoda</taxon>
        <taxon>Insecta</taxon>
        <taxon>Pterygota</taxon>
        <taxon>Neoptera</taxon>
        <taxon>Endopterygota</taxon>
        <taxon>Coleoptera</taxon>
        <taxon>Polyphaga</taxon>
        <taxon>Cucujiformia</taxon>
        <taxon>Chrysomeloidea</taxon>
        <taxon>Cerambycidae</taxon>
        <taxon>Lamiinae</taxon>
        <taxon>Monochamini</taxon>
        <taxon>Molorchus</taxon>
    </lineage>
</organism>
<reference evidence="3" key="1">
    <citation type="journal article" date="2023" name="Insect Mol. Biol.">
        <title>Genome sequencing provides insights into the evolution of gene families encoding plant cell wall-degrading enzymes in longhorned beetles.</title>
        <authorList>
            <person name="Shin N.R."/>
            <person name="Okamura Y."/>
            <person name="Kirsch R."/>
            <person name="Pauchet Y."/>
        </authorList>
    </citation>
    <scope>NUCLEOTIDE SEQUENCE</scope>
    <source>
        <strain evidence="3">MMC_N1</strain>
    </source>
</reference>
<accession>A0ABQ9JV24</accession>
<feature type="coiled-coil region" evidence="1">
    <location>
        <begin position="877"/>
        <end position="911"/>
    </location>
</feature>
<feature type="region of interest" description="Disordered" evidence="2">
    <location>
        <begin position="16"/>
        <end position="65"/>
    </location>
</feature>
<name>A0ABQ9JV24_9CUCU</name>
<feature type="coiled-coil region" evidence="1">
    <location>
        <begin position="393"/>
        <end position="466"/>
    </location>
</feature>
<proteinExistence type="predicted"/>
<sequence length="927" mass="107447">MNLMRKKRENENQFILKEAGTDDSLTLSITPPIPEDNKKDNDRSYESISEHLTSNSESVENDRSYQEIEISNRPLTVLFNLNASDEEQQHNISQEPRPHSLETSFCTENSIISLNYLDRIHKQNMEVDNNVRSILEEILNNEQFEAVSAAPSLSDNSKQESLNIFENVDLDDKSLTNFRMCDESLNEKNLFASNFGVLLDRRGSDIDKRIKDFEELIAIKDSTIAALTSEVDSFREMSNTNSTSMVSVTEYKQLQEECHNKLLEYNDAIIYKNDLIQQLSESLDQSIGERKELLKQVDCFKDEIDLLQKQLQETAKMVNEHKCLEKIENKEKDVPVGPKETEEPQKDLGEEKTEISFLSTSSELSYSDLEENLTSEQKNLFDDLKIKLNEFVKRCINKNKTAWEEEISKLKEKNIMESKDYEMEITRLRDLLANIKCGSAEIMELKNELEAKHSNEMEELRTYFEKKCADLEKNYSEEIFSQHSRKMSGSTCSEAELNSDPFSHSPGPDGDIRLHLEPNLTKKDISNLKNELSSILTKVGKYNLDSITEEDFARLKSEIGKCNLNNLLKYDLTIIRNELQNKYHAELEVLREDNENRIDVLNVEHEARIKSLENKYVEEIEQLKCRLDEMGMQQMSISSAVQEVASSSGEFEITEVIQSYERRLQEQVTLAKIDIISALESQIQRLAANDSDDEEWPFELLQLRDRFTDKYENEIRQMRDDHQNEIERLKEEHIKILNGALDRARRRSLRDSDSLNKGDLEILKERDNLKKQVSSLRHLLGELLKYFTQCEDELNNTLVEELLKQGFDKSMSQIEDDLNLNDSSTTNSSKTGDSTTNITRVHLTPNFSDLINLIETNSQEDCDSKDISVDLKNELGKKKLKEDLNEALSYVESLEKEKERLEKELDENYRQKITCWKKNGMKEVVIV</sequence>
<feature type="region of interest" description="Disordered" evidence="2">
    <location>
        <begin position="818"/>
        <end position="837"/>
    </location>
</feature>
<keyword evidence="4" id="KW-1185">Reference proteome</keyword>
<feature type="compositionally biased region" description="Basic and acidic residues" evidence="2">
    <location>
        <begin position="35"/>
        <end position="49"/>
    </location>
</feature>